<dbReference type="InterPro" id="IPR016136">
    <property type="entry name" value="DNA_helicase_N/primase_C"/>
</dbReference>
<proteinExistence type="inferred from homology"/>
<dbReference type="AlphaFoldDB" id="A0A2H0LNU3"/>
<dbReference type="Pfam" id="PF08275">
    <property type="entry name" value="DNAG_N"/>
    <property type="match status" value="1"/>
</dbReference>
<evidence type="ECO:0000313" key="17">
    <source>
        <dbReference type="Proteomes" id="UP000230859"/>
    </source>
</evidence>
<dbReference type="Gene3D" id="3.40.1360.10">
    <property type="match status" value="1"/>
</dbReference>
<comment type="subunit">
    <text evidence="12">Monomer. Interacts with DnaB.</text>
</comment>
<dbReference type="Pfam" id="PF13155">
    <property type="entry name" value="Toprim_2"/>
    <property type="match status" value="1"/>
</dbReference>
<comment type="function">
    <text evidence="12 13">RNA polymerase that catalyzes the synthesis of short RNA molecules used as primers for DNA polymerase during DNA replication.</text>
</comment>
<evidence type="ECO:0000256" key="13">
    <source>
        <dbReference type="PIRNR" id="PIRNR002811"/>
    </source>
</evidence>
<dbReference type="SUPFAM" id="SSF57783">
    <property type="entry name" value="Zinc beta-ribbon"/>
    <property type="match status" value="1"/>
</dbReference>
<evidence type="ECO:0000313" key="16">
    <source>
        <dbReference type="EMBL" id="PIQ86041.1"/>
    </source>
</evidence>
<dbReference type="FunFam" id="3.90.580.10:FF:000001">
    <property type="entry name" value="DNA primase"/>
    <property type="match status" value="1"/>
</dbReference>
<keyword evidence="7 12" id="KW-0863">Zinc-finger</keyword>
<evidence type="ECO:0000256" key="10">
    <source>
        <dbReference type="ARBA" id="ARBA00023125"/>
    </source>
</evidence>
<evidence type="ECO:0000256" key="7">
    <source>
        <dbReference type="ARBA" id="ARBA00022771"/>
    </source>
</evidence>
<dbReference type="SUPFAM" id="SSF56731">
    <property type="entry name" value="DNA primase core"/>
    <property type="match status" value="1"/>
</dbReference>
<dbReference type="PANTHER" id="PTHR30313">
    <property type="entry name" value="DNA PRIMASE"/>
    <property type="match status" value="1"/>
</dbReference>
<dbReference type="SMART" id="SM00493">
    <property type="entry name" value="TOPRIM"/>
    <property type="match status" value="1"/>
</dbReference>
<keyword evidence="6 12" id="KW-0479">Metal-binding</keyword>
<dbReference type="Pfam" id="PF01807">
    <property type="entry name" value="Zn_ribbon_DnaG"/>
    <property type="match status" value="1"/>
</dbReference>
<evidence type="ECO:0000259" key="15">
    <source>
        <dbReference type="PROSITE" id="PS50880"/>
    </source>
</evidence>
<dbReference type="NCBIfam" id="TIGR01391">
    <property type="entry name" value="dnaG"/>
    <property type="match status" value="1"/>
</dbReference>
<dbReference type="CDD" id="cd03364">
    <property type="entry name" value="TOPRIM_DnaG_primases"/>
    <property type="match status" value="1"/>
</dbReference>
<evidence type="ECO:0000256" key="1">
    <source>
        <dbReference type="ARBA" id="ARBA00022478"/>
    </source>
</evidence>
<dbReference type="FunFam" id="3.40.1360.10:FF:000002">
    <property type="entry name" value="DNA primase"/>
    <property type="match status" value="1"/>
</dbReference>
<name>A0A2H0LNU3_9BACT</name>
<keyword evidence="1 12" id="KW-0240">DNA-directed RNA polymerase</keyword>
<dbReference type="InterPro" id="IPR050219">
    <property type="entry name" value="DnaG_primase"/>
</dbReference>
<keyword evidence="9" id="KW-0460">Magnesium</keyword>
<dbReference type="GO" id="GO:0003899">
    <property type="term" value="F:DNA-directed RNA polymerase activity"/>
    <property type="evidence" value="ECO:0007669"/>
    <property type="project" value="UniProtKB-UniRule"/>
</dbReference>
<accession>A0A2H0LNU3</accession>
<dbReference type="GO" id="GO:1990077">
    <property type="term" value="C:primosome complex"/>
    <property type="evidence" value="ECO:0007669"/>
    <property type="project" value="UniProtKB-KW"/>
</dbReference>
<dbReference type="InterPro" id="IPR002694">
    <property type="entry name" value="Znf_CHC2"/>
</dbReference>
<evidence type="ECO:0000256" key="14">
    <source>
        <dbReference type="PIRSR" id="PIRSR002811-1"/>
    </source>
</evidence>
<protein>
    <recommendedName>
        <fullName evidence="12 13">DNA primase</fullName>
        <ecNumber evidence="12">2.7.7.101</ecNumber>
    </recommendedName>
</protein>
<dbReference type="Gene3D" id="3.90.580.10">
    <property type="entry name" value="Zinc finger, CHC2-type domain"/>
    <property type="match status" value="1"/>
</dbReference>
<evidence type="ECO:0000256" key="4">
    <source>
        <dbReference type="ARBA" id="ARBA00022695"/>
    </source>
</evidence>
<dbReference type="Gene3D" id="1.10.860.10">
    <property type="entry name" value="DNAb Helicase, Chain A"/>
    <property type="match status" value="1"/>
</dbReference>
<evidence type="ECO:0000256" key="6">
    <source>
        <dbReference type="ARBA" id="ARBA00022723"/>
    </source>
</evidence>
<dbReference type="GO" id="GO:0008270">
    <property type="term" value="F:zinc ion binding"/>
    <property type="evidence" value="ECO:0007669"/>
    <property type="project" value="UniProtKB-UniRule"/>
</dbReference>
<organism evidence="16 17">
    <name type="scientific">Candidatus Abzuiibacterium crystallinum</name>
    <dbReference type="NCBI Taxonomy" id="1974748"/>
    <lineage>
        <taxon>Bacteria</taxon>
        <taxon>Pseudomonadati</taxon>
        <taxon>Candidatus Omnitrophota</taxon>
        <taxon>Candidatus Abzuiibacterium</taxon>
    </lineage>
</organism>
<dbReference type="HAMAP" id="MF_00974">
    <property type="entry name" value="DNA_primase_DnaG"/>
    <property type="match status" value="1"/>
</dbReference>
<comment type="catalytic activity">
    <reaction evidence="12">
        <text>ssDNA + n NTP = ssDNA/pppN(pN)n-1 hybrid + (n-1) diphosphate.</text>
        <dbReference type="EC" id="2.7.7.101"/>
    </reaction>
</comment>
<dbReference type="GO" id="GO:0005737">
    <property type="term" value="C:cytoplasm"/>
    <property type="evidence" value="ECO:0007669"/>
    <property type="project" value="TreeGrafter"/>
</dbReference>
<dbReference type="PANTHER" id="PTHR30313:SF2">
    <property type="entry name" value="DNA PRIMASE"/>
    <property type="match status" value="1"/>
</dbReference>
<sequence length="594" mass="67456">MAYDARVIEELHSLNDIVDVISSYIPLKRAGRAFKACCPFHQEKTPSFHVNPERQIFHCFGCSEGGDVIAFVMKYEKLSFPEAVQLLARRANMILPESSSEKSEKSLANVFYEIYDAAQAFYHHQFLKSDVASSARAYWKSRGFGGEEAKAFGIGYAAPDWQLLLNHLTGKGFRQDVLVKSGVIAKSNQGRFYDWFRHRLIFPIRNTQGRVIAFGGRVLNDEMPKYLNSPETDIFKKRREFYGLHLAKKALVAQGAHRYILITEGYMDCIQLQAAGFLNTVATLGTALTEEHVRILKRFADEAVLVYDGDRAGEQAALRSLDIFLTEGLSARVIGLPHGLDPDDFIRKHGKEAFAEQIKQAQDVFDFKLQALLKRYSKTDSSGLLKITSEFLDTLSKINHQVLLDRYVRRLAGVLGVEERSLRIELDKLKSKQKVSIVRNAPTIKPKAAEPPYEKLLLSYILHYPPYFAEFKQTLPHYQFQGELSRELFQSIAEALLEDAGHFSGSRFISQLPNSSLQKFVSELLVDEWSEKDREKGFRDCILKMQQVVFNQNLQDLRHRIGDAEQAGNQDLVAALMQEYKELLACSKVKSPPA</sequence>
<dbReference type="SMART" id="SM00400">
    <property type="entry name" value="ZnF_CHCC"/>
    <property type="match status" value="1"/>
</dbReference>
<dbReference type="InterPro" id="IPR006171">
    <property type="entry name" value="TOPRIM_dom"/>
</dbReference>
<keyword evidence="11 12" id="KW-0804">Transcription</keyword>
<dbReference type="EMBL" id="PCVY01000053">
    <property type="protein sequence ID" value="PIQ86041.1"/>
    <property type="molecule type" value="Genomic_DNA"/>
</dbReference>
<keyword evidence="2 12" id="KW-0639">Primosome</keyword>
<feature type="domain" description="Toprim" evidence="15">
    <location>
        <begin position="258"/>
        <end position="337"/>
    </location>
</feature>
<evidence type="ECO:0000256" key="5">
    <source>
        <dbReference type="ARBA" id="ARBA00022705"/>
    </source>
</evidence>
<evidence type="ECO:0000256" key="11">
    <source>
        <dbReference type="ARBA" id="ARBA00023163"/>
    </source>
</evidence>
<keyword evidence="10 12" id="KW-0238">DNA-binding</keyword>
<evidence type="ECO:0000256" key="12">
    <source>
        <dbReference type="HAMAP-Rule" id="MF_00974"/>
    </source>
</evidence>
<evidence type="ECO:0000256" key="2">
    <source>
        <dbReference type="ARBA" id="ARBA00022515"/>
    </source>
</evidence>
<comment type="domain">
    <text evidence="12">Contains an N-terminal zinc-binding domain, a central core domain that contains the primase activity, and a C-terminal DnaB-binding domain.</text>
</comment>
<dbReference type="Proteomes" id="UP000230859">
    <property type="component" value="Unassembled WGS sequence"/>
</dbReference>
<dbReference type="InterPro" id="IPR006295">
    <property type="entry name" value="DNA_primase_DnaG"/>
</dbReference>
<dbReference type="GO" id="GO:0000428">
    <property type="term" value="C:DNA-directed RNA polymerase complex"/>
    <property type="evidence" value="ECO:0007669"/>
    <property type="project" value="UniProtKB-KW"/>
</dbReference>
<dbReference type="PROSITE" id="PS50880">
    <property type="entry name" value="TOPRIM"/>
    <property type="match status" value="1"/>
</dbReference>
<feature type="zinc finger region" description="CHC2-type" evidence="12 14">
    <location>
        <begin position="38"/>
        <end position="62"/>
    </location>
</feature>
<dbReference type="InterPro" id="IPR013264">
    <property type="entry name" value="DNAG_N"/>
</dbReference>
<keyword evidence="5 12" id="KW-0235">DNA replication</keyword>
<gene>
    <name evidence="12" type="primary">dnaG</name>
    <name evidence="16" type="ORF">COV74_06305</name>
</gene>
<keyword evidence="8 12" id="KW-0862">Zinc</keyword>
<dbReference type="FunFam" id="3.90.980.10:FF:000001">
    <property type="entry name" value="DNA primase"/>
    <property type="match status" value="1"/>
</dbReference>
<dbReference type="Gene3D" id="3.90.980.10">
    <property type="entry name" value="DNA primase, catalytic core, N-terminal domain"/>
    <property type="match status" value="1"/>
</dbReference>
<dbReference type="GO" id="GO:0003677">
    <property type="term" value="F:DNA binding"/>
    <property type="evidence" value="ECO:0007669"/>
    <property type="project" value="UniProtKB-KW"/>
</dbReference>
<comment type="cofactor">
    <cofactor evidence="12 13 14">
        <name>Zn(2+)</name>
        <dbReference type="ChEBI" id="CHEBI:29105"/>
    </cofactor>
    <text evidence="12 13 14">Binds 1 zinc ion per monomer.</text>
</comment>
<dbReference type="InterPro" id="IPR034151">
    <property type="entry name" value="TOPRIM_DnaG_bac"/>
</dbReference>
<evidence type="ECO:0000256" key="9">
    <source>
        <dbReference type="ARBA" id="ARBA00022842"/>
    </source>
</evidence>
<dbReference type="PIRSF" id="PIRSF002811">
    <property type="entry name" value="DnaG"/>
    <property type="match status" value="1"/>
</dbReference>
<dbReference type="Pfam" id="PF10410">
    <property type="entry name" value="DnaB_bind"/>
    <property type="match status" value="1"/>
</dbReference>
<comment type="similarity">
    <text evidence="12 13">Belongs to the DnaG primase family.</text>
</comment>
<dbReference type="InterPro" id="IPR036977">
    <property type="entry name" value="DNA_primase_Znf_CHC2"/>
</dbReference>
<dbReference type="GO" id="GO:0006269">
    <property type="term" value="P:DNA replication, synthesis of primer"/>
    <property type="evidence" value="ECO:0007669"/>
    <property type="project" value="UniProtKB-UniRule"/>
</dbReference>
<evidence type="ECO:0000256" key="3">
    <source>
        <dbReference type="ARBA" id="ARBA00022679"/>
    </source>
</evidence>
<evidence type="ECO:0000256" key="8">
    <source>
        <dbReference type="ARBA" id="ARBA00022833"/>
    </source>
</evidence>
<reference evidence="16 17" key="1">
    <citation type="submission" date="2017-09" db="EMBL/GenBank/DDBJ databases">
        <title>Depth-based differentiation of microbial function through sediment-hosted aquifers and enrichment of novel symbionts in the deep terrestrial subsurface.</title>
        <authorList>
            <person name="Probst A.J."/>
            <person name="Ladd B."/>
            <person name="Jarett J.K."/>
            <person name="Geller-Mcgrath D.E."/>
            <person name="Sieber C.M."/>
            <person name="Emerson J.B."/>
            <person name="Anantharaman K."/>
            <person name="Thomas B.C."/>
            <person name="Malmstrom R."/>
            <person name="Stieglmeier M."/>
            <person name="Klingl A."/>
            <person name="Woyke T."/>
            <person name="Ryan C.M."/>
            <person name="Banfield J.F."/>
        </authorList>
    </citation>
    <scope>NUCLEOTIDE SEQUENCE [LARGE SCALE GENOMIC DNA]</scope>
    <source>
        <strain evidence="16">CG11_big_fil_rev_8_21_14_0_20_45_26</strain>
    </source>
</reference>
<keyword evidence="4 12" id="KW-0548">Nucleotidyltransferase</keyword>
<dbReference type="InterPro" id="IPR030846">
    <property type="entry name" value="DnaG_bac"/>
</dbReference>
<keyword evidence="3 12" id="KW-0808">Transferase</keyword>
<dbReference type="EC" id="2.7.7.101" evidence="12"/>
<dbReference type="InterPro" id="IPR019475">
    <property type="entry name" value="DNA_primase_DnaB-bd"/>
</dbReference>
<comment type="caution">
    <text evidence="16">The sequence shown here is derived from an EMBL/GenBank/DDBJ whole genome shotgun (WGS) entry which is preliminary data.</text>
</comment>
<dbReference type="InterPro" id="IPR037068">
    <property type="entry name" value="DNA_primase_core_N_sf"/>
</dbReference>